<evidence type="ECO:0000313" key="3">
    <source>
        <dbReference type="EMBL" id="PRQ04077.1"/>
    </source>
</evidence>
<dbReference type="Proteomes" id="UP000237968">
    <property type="component" value="Unassembled WGS sequence"/>
</dbReference>
<reference evidence="3 4" key="1">
    <citation type="submission" date="2018-03" db="EMBL/GenBank/DDBJ databases">
        <title>Draft Genome Sequences of the Obligatory Marine Myxobacteria Enhygromyxa salina SWB005.</title>
        <authorList>
            <person name="Poehlein A."/>
            <person name="Moghaddam J.A."/>
            <person name="Harms H."/>
            <person name="Alanjari M."/>
            <person name="Koenig G.M."/>
            <person name="Daniel R."/>
            <person name="Schaeberle T.F."/>
        </authorList>
    </citation>
    <scope>NUCLEOTIDE SEQUENCE [LARGE SCALE GENOMIC DNA]</scope>
    <source>
        <strain evidence="3 4">SWB005</strain>
    </source>
</reference>
<dbReference type="OrthoDB" id="5509865at2"/>
<evidence type="ECO:0000313" key="4">
    <source>
        <dbReference type="Proteomes" id="UP000237968"/>
    </source>
</evidence>
<sequence>MNTRSSHSTCLGLLALGALVLTPACKKEQETTNPDEVETAAEGGDETPEETPEVDALPEQEPDPEEIAALYQRYLQGDYEAVRQEADALREGLTADTQIRARALASSLAALAAAESVPEDGKATSEQAVADGERLDDAEVRQLALIAHATYLVRVHEAAAGQAELESALELGGPYASLNQLMLAEAHLNQAFGVGEEDSQLKHPERLDDAKLAYEAAIDGSTPILAGHAHEGLAAIAKYQRETELICEHAQKAEDVYAAEGATDYIREVPSLLANDARCKDFKKAE</sequence>
<dbReference type="AlphaFoldDB" id="A0A2S9YG47"/>
<evidence type="ECO:0008006" key="5">
    <source>
        <dbReference type="Google" id="ProtNLM"/>
    </source>
</evidence>
<feature type="compositionally biased region" description="Acidic residues" evidence="1">
    <location>
        <begin position="33"/>
        <end position="63"/>
    </location>
</feature>
<dbReference type="EMBL" id="PVNK01000064">
    <property type="protein sequence ID" value="PRQ04077.1"/>
    <property type="molecule type" value="Genomic_DNA"/>
</dbReference>
<feature type="region of interest" description="Disordered" evidence="1">
    <location>
        <begin position="27"/>
        <end position="63"/>
    </location>
</feature>
<evidence type="ECO:0000256" key="1">
    <source>
        <dbReference type="SAM" id="MobiDB-lite"/>
    </source>
</evidence>
<comment type="caution">
    <text evidence="3">The sequence shown here is derived from an EMBL/GenBank/DDBJ whole genome shotgun (WGS) entry which is preliminary data.</text>
</comment>
<name>A0A2S9YG47_9BACT</name>
<protein>
    <recommendedName>
        <fullName evidence="5">Lipoprotein</fullName>
    </recommendedName>
</protein>
<keyword evidence="4" id="KW-1185">Reference proteome</keyword>
<organism evidence="3 4">
    <name type="scientific">Enhygromyxa salina</name>
    <dbReference type="NCBI Taxonomy" id="215803"/>
    <lineage>
        <taxon>Bacteria</taxon>
        <taxon>Pseudomonadati</taxon>
        <taxon>Myxococcota</taxon>
        <taxon>Polyangia</taxon>
        <taxon>Nannocystales</taxon>
        <taxon>Nannocystaceae</taxon>
        <taxon>Enhygromyxa</taxon>
    </lineage>
</organism>
<accession>A0A2S9YG47</accession>
<keyword evidence="2" id="KW-0732">Signal</keyword>
<gene>
    <name evidence="3" type="ORF">ENSA5_11250</name>
</gene>
<proteinExistence type="predicted"/>
<feature type="chain" id="PRO_5015616776" description="Lipoprotein" evidence="2">
    <location>
        <begin position="27"/>
        <end position="286"/>
    </location>
</feature>
<dbReference type="RefSeq" id="WP_106390606.1">
    <property type="nucleotide sequence ID" value="NZ_PVNK01000064.1"/>
</dbReference>
<evidence type="ECO:0000256" key="2">
    <source>
        <dbReference type="SAM" id="SignalP"/>
    </source>
</evidence>
<feature type="signal peptide" evidence="2">
    <location>
        <begin position="1"/>
        <end position="26"/>
    </location>
</feature>